<dbReference type="AlphaFoldDB" id="S6A2V9"/>
<dbReference type="InterPro" id="IPR021722">
    <property type="entry name" value="YvbH_oligomer_dom"/>
</dbReference>
<dbReference type="Proteomes" id="UP000015500">
    <property type="component" value="Chromosome"/>
</dbReference>
<keyword evidence="3" id="KW-1185">Reference proteome</keyword>
<evidence type="ECO:0000313" key="2">
    <source>
        <dbReference type="EMBL" id="AGT32586.1"/>
    </source>
</evidence>
<dbReference type="SUPFAM" id="SSF50729">
    <property type="entry name" value="PH domain-like"/>
    <property type="match status" value="1"/>
</dbReference>
<protein>
    <recommendedName>
        <fullName evidence="1">YvbH-like oligomerisation domain-containing protein</fullName>
    </recommendedName>
</protein>
<dbReference type="RefSeq" id="WP_020960386.1">
    <property type="nucleotide sequence ID" value="NC_022080.4"/>
</dbReference>
<dbReference type="PATRIC" id="fig|1345697.3.peg.2266"/>
<gene>
    <name evidence="2" type="ORF">M493_11690</name>
</gene>
<organism evidence="2 3">
    <name type="scientific">Geobacillus genomosp. 3</name>
    <dbReference type="NCBI Taxonomy" id="1921421"/>
    <lineage>
        <taxon>Bacteria</taxon>
        <taxon>Bacillati</taxon>
        <taxon>Bacillota</taxon>
        <taxon>Bacilli</taxon>
        <taxon>Bacillales</taxon>
        <taxon>Anoxybacillaceae</taxon>
        <taxon>Geobacillus</taxon>
    </lineage>
</organism>
<dbReference type="Gene3D" id="1.10.287.210">
    <property type="match status" value="1"/>
</dbReference>
<reference evidence="2 3" key="1">
    <citation type="journal article" date="2014" name="Genome Announc.">
        <title>Complete Genome Sequence of the Thermophilic Polychlorinated Biphenyl Degrader Geobacillus sp. Strain JF8 (NBRC 109937).</title>
        <authorList>
            <person name="Shintani M."/>
            <person name="Ohtsubo Y."/>
            <person name="Fukuda K."/>
            <person name="Hosoyama A."/>
            <person name="Ohji S."/>
            <person name="Yamazoe A."/>
            <person name="Fujita N."/>
            <person name="Nagata Y."/>
            <person name="Tsuda M."/>
            <person name="Hatta T."/>
            <person name="Kimbara K."/>
        </authorList>
    </citation>
    <scope>NUCLEOTIDE SEQUENCE [LARGE SCALE GENOMIC DNA]</scope>
    <source>
        <strain evidence="2 3">JF8</strain>
    </source>
</reference>
<accession>S6A2V9</accession>
<dbReference type="EMBL" id="CP006254">
    <property type="protein sequence ID" value="AGT32586.1"/>
    <property type="molecule type" value="Genomic_DNA"/>
</dbReference>
<name>S6A2V9_GEOG3</name>
<sequence>MRGGANVPADFKTVNEYVFQWLTEAKMNYTVKDFGFVFDKYIQQ</sequence>
<dbReference type="OrthoDB" id="2351508at2"/>
<dbReference type="HOGENOM" id="CLU_3216765_0_0_9"/>
<evidence type="ECO:0000259" key="1">
    <source>
        <dbReference type="Pfam" id="PF11724"/>
    </source>
</evidence>
<proteinExistence type="predicted"/>
<dbReference type="KEGG" id="gjf:M493_11690"/>
<dbReference type="Pfam" id="PF11724">
    <property type="entry name" value="YvbH_ext"/>
    <property type="match status" value="1"/>
</dbReference>
<evidence type="ECO:0000313" key="3">
    <source>
        <dbReference type="Proteomes" id="UP000015500"/>
    </source>
</evidence>
<feature type="domain" description="YvbH-like oligomerisation" evidence="1">
    <location>
        <begin position="5"/>
        <end position="43"/>
    </location>
</feature>